<evidence type="ECO:0000313" key="5">
    <source>
        <dbReference type="EMBL" id="NHZ36702.1"/>
    </source>
</evidence>
<reference evidence="5 6" key="1">
    <citation type="submission" date="2019-09" db="EMBL/GenBank/DDBJ databases">
        <title>Taxonomy of Antarctic Massilia spp.: description of Massilia rubra sp. nov., Massilia aquatica sp. nov., Massilia mucilaginosa sp. nov., Massilia frigida sp. nov. isolated from streams, lakes and regoliths.</title>
        <authorList>
            <person name="Holochova P."/>
            <person name="Sedlacek I."/>
            <person name="Kralova S."/>
            <person name="Maslanova I."/>
            <person name="Busse H.-J."/>
            <person name="Stankova E."/>
            <person name="Vrbovska V."/>
            <person name="Kovarovic V."/>
            <person name="Bartak M."/>
            <person name="Svec P."/>
            <person name="Pantucek R."/>
        </authorList>
    </citation>
    <scope>NUCLEOTIDE SEQUENCE [LARGE SCALE GENOMIC DNA]</scope>
    <source>
        <strain evidence="5 6">CCM 8692</strain>
    </source>
</reference>
<organism evidence="5 6">
    <name type="scientific">Massilia rubra</name>
    <dbReference type="NCBI Taxonomy" id="2607910"/>
    <lineage>
        <taxon>Bacteria</taxon>
        <taxon>Pseudomonadati</taxon>
        <taxon>Pseudomonadota</taxon>
        <taxon>Betaproteobacteria</taxon>
        <taxon>Burkholderiales</taxon>
        <taxon>Oxalobacteraceae</taxon>
        <taxon>Telluria group</taxon>
        <taxon>Massilia</taxon>
    </lineage>
</organism>
<dbReference type="SUPFAM" id="SSF63829">
    <property type="entry name" value="Calcium-dependent phosphotriesterase"/>
    <property type="match status" value="1"/>
</dbReference>
<dbReference type="InterPro" id="IPR018119">
    <property type="entry name" value="Strictosidine_synth_cons-reg"/>
</dbReference>
<keyword evidence="2" id="KW-0597">Phosphoprotein</keyword>
<dbReference type="Pfam" id="PF20067">
    <property type="entry name" value="SSL_N"/>
    <property type="match status" value="1"/>
</dbReference>
<evidence type="ECO:0000259" key="4">
    <source>
        <dbReference type="Pfam" id="PF03088"/>
    </source>
</evidence>
<gene>
    <name evidence="5" type="ORF">F0185_24350</name>
</gene>
<evidence type="ECO:0000313" key="6">
    <source>
        <dbReference type="Proteomes" id="UP000785613"/>
    </source>
</evidence>
<protein>
    <submittedName>
        <fullName evidence="5">SMP-30/gluconolactonase/LRE family protein</fullName>
    </submittedName>
</protein>
<dbReference type="Gene3D" id="2.120.10.30">
    <property type="entry name" value="TolB, C-terminal domain"/>
    <property type="match status" value="1"/>
</dbReference>
<proteinExistence type="inferred from homology"/>
<sequence length="410" mass="42998">MLWIRAAGTVVLASCLGLWPVPIDPVGWEAPTAPGYTGVHAANSKLAGAQRIDLHGEVGPEHMLEGPDGKLYLGVRSGNILRMNPDGSGQHVFAATGGRPLGMAFAADGSLVVADGVKGLLSVAPGGQVSALGEARARFLNAVAIGASGKIYVTESSTRFPPARHGGTVEAAMLDVMEQSATGRVLEYDPATKALRELARGFSLVNGIALSADGASLFVSESGRYRVWKIAIEADQLDVGKPSMQAQILFDNLPGYPDNLTRAPDGALWLGFGGQRNDLDKMARRPFLRRVVLRIPRFLWAAPIPVGHVMAFSEDGNVLDDLQDPGGASPLTTGATVSAARLYIHNADGGALGWIARPPRAAGEASSRTMMQAALCGEGGGERANIHLPYFLAQAPAELSCRRSRPGLSV</sequence>
<name>A0ABX0LQL9_9BURK</name>
<keyword evidence="6" id="KW-1185">Reference proteome</keyword>
<comment type="caution">
    <text evidence="5">The sequence shown here is derived from an EMBL/GenBank/DDBJ whole genome shotgun (WGS) entry which is preliminary data.</text>
</comment>
<dbReference type="RefSeq" id="WP_167228897.1">
    <property type="nucleotide sequence ID" value="NZ_VUYU01000020.1"/>
</dbReference>
<dbReference type="PANTHER" id="PTHR10426">
    <property type="entry name" value="STRICTOSIDINE SYNTHASE-RELATED"/>
    <property type="match status" value="1"/>
</dbReference>
<feature type="domain" description="Strictosidine synthase conserved region" evidence="4">
    <location>
        <begin position="142"/>
        <end position="232"/>
    </location>
</feature>
<evidence type="ECO:0000256" key="1">
    <source>
        <dbReference type="ARBA" id="ARBA00009191"/>
    </source>
</evidence>
<dbReference type="Pfam" id="PF03088">
    <property type="entry name" value="Str_synth"/>
    <property type="match status" value="1"/>
</dbReference>
<keyword evidence="3" id="KW-0325">Glycoprotein</keyword>
<evidence type="ECO:0000256" key="2">
    <source>
        <dbReference type="ARBA" id="ARBA00022553"/>
    </source>
</evidence>
<dbReference type="Proteomes" id="UP000785613">
    <property type="component" value="Unassembled WGS sequence"/>
</dbReference>
<dbReference type="PANTHER" id="PTHR10426:SF88">
    <property type="entry name" value="ADIPOCYTE PLASMA MEMBRANE-ASSOCIATED PROTEIN HEMOMUCIN-RELATED"/>
    <property type="match status" value="1"/>
</dbReference>
<evidence type="ECO:0000256" key="3">
    <source>
        <dbReference type="ARBA" id="ARBA00023180"/>
    </source>
</evidence>
<comment type="similarity">
    <text evidence="1">Belongs to the strictosidine synthase family.</text>
</comment>
<dbReference type="InterPro" id="IPR011042">
    <property type="entry name" value="6-blade_b-propeller_TolB-like"/>
</dbReference>
<accession>A0ABX0LQL9</accession>
<dbReference type="EMBL" id="VUYU01000020">
    <property type="protein sequence ID" value="NHZ36702.1"/>
    <property type="molecule type" value="Genomic_DNA"/>
</dbReference>